<dbReference type="InterPro" id="IPR059179">
    <property type="entry name" value="MLKL-like_MCAfunc"/>
</dbReference>
<dbReference type="CDD" id="cd21037">
    <property type="entry name" value="MLKL_NTD"/>
    <property type="match status" value="1"/>
</dbReference>
<keyword evidence="4" id="KW-0808">Transferase</keyword>
<feature type="coiled-coil region" evidence="6">
    <location>
        <begin position="68"/>
        <end position="95"/>
    </location>
</feature>
<dbReference type="Pfam" id="PF00514">
    <property type="entry name" value="Arm"/>
    <property type="match status" value="1"/>
</dbReference>
<dbReference type="Gene3D" id="3.30.40.10">
    <property type="entry name" value="Zinc/RING finger domain, C3HC4 (zinc finger)"/>
    <property type="match status" value="1"/>
</dbReference>
<evidence type="ECO:0000256" key="3">
    <source>
        <dbReference type="ARBA" id="ARBA00012483"/>
    </source>
</evidence>
<dbReference type="Gene3D" id="1.25.10.10">
    <property type="entry name" value="Leucine-rich Repeat Variant"/>
    <property type="match status" value="2"/>
</dbReference>
<feature type="domain" description="U-box" evidence="7">
    <location>
        <begin position="261"/>
        <end position="335"/>
    </location>
</feature>
<dbReference type="GO" id="GO:0016567">
    <property type="term" value="P:protein ubiquitination"/>
    <property type="evidence" value="ECO:0007669"/>
    <property type="project" value="InterPro"/>
</dbReference>
<dbReference type="SUPFAM" id="SSF48371">
    <property type="entry name" value="ARM repeat"/>
    <property type="match status" value="2"/>
</dbReference>
<evidence type="ECO:0000256" key="4">
    <source>
        <dbReference type="ARBA" id="ARBA00022679"/>
    </source>
</evidence>
<evidence type="ECO:0000256" key="1">
    <source>
        <dbReference type="ARBA" id="ARBA00000900"/>
    </source>
</evidence>
<comment type="pathway">
    <text evidence="2">Protein modification; protein ubiquitination.</text>
</comment>
<dbReference type="InterPro" id="IPR045766">
    <property type="entry name" value="MCAfunc"/>
</dbReference>
<feature type="repeat" description="ARM" evidence="5">
    <location>
        <begin position="543"/>
        <end position="585"/>
    </location>
</feature>
<organism evidence="8 9">
    <name type="scientific">Taxus chinensis</name>
    <name type="common">Chinese yew</name>
    <name type="synonym">Taxus wallichiana var. chinensis</name>
    <dbReference type="NCBI Taxonomy" id="29808"/>
    <lineage>
        <taxon>Eukaryota</taxon>
        <taxon>Viridiplantae</taxon>
        <taxon>Streptophyta</taxon>
        <taxon>Embryophyta</taxon>
        <taxon>Tracheophyta</taxon>
        <taxon>Spermatophyta</taxon>
        <taxon>Pinopsida</taxon>
        <taxon>Pinidae</taxon>
        <taxon>Conifers II</taxon>
        <taxon>Cupressales</taxon>
        <taxon>Taxaceae</taxon>
        <taxon>Taxus</taxon>
    </lineage>
</organism>
<dbReference type="InterPro" id="IPR052608">
    <property type="entry name" value="U-box_domain_protein"/>
</dbReference>
<dbReference type="InterPro" id="IPR036537">
    <property type="entry name" value="Adaptor_Cbl_N_dom_sf"/>
</dbReference>
<dbReference type="PROSITE" id="PS50176">
    <property type="entry name" value="ARM_REPEAT"/>
    <property type="match status" value="1"/>
</dbReference>
<dbReference type="Pfam" id="PF04564">
    <property type="entry name" value="U-box"/>
    <property type="match status" value="1"/>
</dbReference>
<evidence type="ECO:0000256" key="6">
    <source>
        <dbReference type="SAM" id="Coils"/>
    </source>
</evidence>
<dbReference type="PANTHER" id="PTHR45958">
    <property type="entry name" value="RING-TYPE E3 UBIQUITIN TRANSFERASE"/>
    <property type="match status" value="1"/>
</dbReference>
<evidence type="ECO:0000313" key="9">
    <source>
        <dbReference type="Proteomes" id="UP000824469"/>
    </source>
</evidence>
<dbReference type="EMBL" id="JAHRHJ020000004">
    <property type="protein sequence ID" value="KAH9316920.1"/>
    <property type="molecule type" value="Genomic_DNA"/>
</dbReference>
<dbReference type="OMA" id="VKMIMAK"/>
<dbReference type="InterPro" id="IPR045210">
    <property type="entry name" value="RING-Ubox_PUB"/>
</dbReference>
<evidence type="ECO:0000256" key="5">
    <source>
        <dbReference type="PROSITE-ProRule" id="PRU00259"/>
    </source>
</evidence>
<dbReference type="EC" id="2.3.2.27" evidence="3"/>
<proteinExistence type="predicted"/>
<evidence type="ECO:0000259" key="7">
    <source>
        <dbReference type="PROSITE" id="PS51698"/>
    </source>
</evidence>
<sequence length="907" mass="99492">MAAGGGLGNVALVPVSEVLARLVVLSTETIHAANDVLLKQESLTELSKYLEHIKPILRELANKNVRESETIRKALDILERELKAAKNVIDNCSHKSRFYLLVNCRNIVKQVQDITREIGHALSLIPLASLDMSLSIQLKTHKLCKDMQNAEFKAAVAEEEIVNKIESGVRERNANNVYANNLLLQIAKAVGVSTDTSALKQEFEEFKKDMVDAQLRKNQAEALQMEQIIGLLGWADVASSAKERDQKYHDKRISLGSHPLPPLQSFYCPISQEVMEDPVEISSGQTFERGAIEKWFAEGHTTCPLTNQALTSKELRPNIILRRSVEEWKDRNTVITIASLKPKLESGEEQDVLYTLDELLRLSEEKETHGHWIAAEGYIGLLVNLLGRSKPSIRKRTLVLLCSLVKDNSDNKVRITEVDRAIDFIVRSLARDIGEGIKAVALLLEISKDKNACEQIGKVQGCILLLVTMSNNDNPQAAKGAKEILEYLSYSERNVIQMAEANYFQPLLQRLNEGSTTVKNVMASALSEMGLTDQNKAALVKEGVVSPLLEMISNGNVESKSAAIGALQNLSSLPENALQMIKDGVVQPVLDLLYTPKSIVLTLREQAASTFANLAASITLPESTTDTVVALLESDEVLYKLLSLINLTGHAIQGSILQAFHAMCNAPTAIEVREKLREGGTIQILLPFCESSNLEMRTYAVKLLFSLSQDGDGSTLAEHLGQKYTEILVKLLSTSPNEEEKAAAVGVLGNLPLDGKQITEWLVEAGALPLIISILSSGSLRTTSNAVKNQLVENAAGALCRFTIPTDTDLQLKTAGTGVISILVKLLGSGTPLTKRRAAISLTHFSENSGRLSRLIHRRQKFTFLCFSPPPDQPCRVHGGVCSVKTSFCLVESEAIIPLVQTLEEQE</sequence>
<comment type="caution">
    <text evidence="8">The sequence shown here is derived from an EMBL/GenBank/DDBJ whole genome shotgun (WGS) entry which is preliminary data.</text>
</comment>
<dbReference type="Gene3D" id="1.20.930.20">
    <property type="entry name" value="Adaptor protein Cbl, N-terminal domain"/>
    <property type="match status" value="1"/>
</dbReference>
<feature type="non-terminal residue" evidence="8">
    <location>
        <position position="1"/>
    </location>
</feature>
<dbReference type="SMART" id="SM00504">
    <property type="entry name" value="Ubox"/>
    <property type="match status" value="1"/>
</dbReference>
<accession>A0AA38G7P1</accession>
<evidence type="ECO:0000256" key="2">
    <source>
        <dbReference type="ARBA" id="ARBA00004906"/>
    </source>
</evidence>
<dbReference type="CDD" id="cd16664">
    <property type="entry name" value="RING-Ubox_PUB"/>
    <property type="match status" value="1"/>
</dbReference>
<dbReference type="PANTHER" id="PTHR45958:SF5">
    <property type="entry name" value="RING-TYPE E3 UBIQUITIN TRANSFERASE"/>
    <property type="match status" value="1"/>
</dbReference>
<dbReference type="GO" id="GO:0007166">
    <property type="term" value="P:cell surface receptor signaling pathway"/>
    <property type="evidence" value="ECO:0007669"/>
    <property type="project" value="InterPro"/>
</dbReference>
<dbReference type="Pfam" id="PF19584">
    <property type="entry name" value="MCAfunc"/>
    <property type="match status" value="1"/>
</dbReference>
<dbReference type="SMART" id="SM00185">
    <property type="entry name" value="ARM"/>
    <property type="match status" value="6"/>
</dbReference>
<dbReference type="Proteomes" id="UP000824469">
    <property type="component" value="Unassembled WGS sequence"/>
</dbReference>
<evidence type="ECO:0000313" key="8">
    <source>
        <dbReference type="EMBL" id="KAH9316920.1"/>
    </source>
</evidence>
<dbReference type="InterPro" id="IPR011989">
    <property type="entry name" value="ARM-like"/>
</dbReference>
<comment type="catalytic activity">
    <reaction evidence="1">
        <text>S-ubiquitinyl-[E2 ubiquitin-conjugating enzyme]-L-cysteine + [acceptor protein]-L-lysine = [E2 ubiquitin-conjugating enzyme]-L-cysteine + N(6)-ubiquitinyl-[acceptor protein]-L-lysine.</text>
        <dbReference type="EC" id="2.3.2.27"/>
    </reaction>
</comment>
<dbReference type="AlphaFoldDB" id="A0AA38G7P1"/>
<dbReference type="GO" id="GO:0061630">
    <property type="term" value="F:ubiquitin protein ligase activity"/>
    <property type="evidence" value="ECO:0007669"/>
    <property type="project" value="UniProtKB-EC"/>
</dbReference>
<gene>
    <name evidence="8" type="ORF">KI387_018689</name>
</gene>
<protein>
    <recommendedName>
        <fullName evidence="3">RING-type E3 ubiquitin transferase</fullName>
        <ecNumber evidence="3">2.3.2.27</ecNumber>
    </recommendedName>
</protein>
<name>A0AA38G7P1_TAXCH</name>
<reference evidence="8 9" key="1">
    <citation type="journal article" date="2021" name="Nat. Plants">
        <title>The Taxus genome provides insights into paclitaxel biosynthesis.</title>
        <authorList>
            <person name="Xiong X."/>
            <person name="Gou J."/>
            <person name="Liao Q."/>
            <person name="Li Y."/>
            <person name="Zhou Q."/>
            <person name="Bi G."/>
            <person name="Li C."/>
            <person name="Du R."/>
            <person name="Wang X."/>
            <person name="Sun T."/>
            <person name="Guo L."/>
            <person name="Liang H."/>
            <person name="Lu P."/>
            <person name="Wu Y."/>
            <person name="Zhang Z."/>
            <person name="Ro D.K."/>
            <person name="Shang Y."/>
            <person name="Huang S."/>
            <person name="Yan J."/>
        </authorList>
    </citation>
    <scope>NUCLEOTIDE SEQUENCE [LARGE SCALE GENOMIC DNA]</scope>
    <source>
        <strain evidence="8">Ta-2019</strain>
    </source>
</reference>
<dbReference type="InterPro" id="IPR003613">
    <property type="entry name" value="Ubox_domain"/>
</dbReference>
<dbReference type="PROSITE" id="PS51698">
    <property type="entry name" value="U_BOX"/>
    <property type="match status" value="1"/>
</dbReference>
<dbReference type="InterPro" id="IPR013083">
    <property type="entry name" value="Znf_RING/FYVE/PHD"/>
</dbReference>
<dbReference type="InterPro" id="IPR016024">
    <property type="entry name" value="ARM-type_fold"/>
</dbReference>
<dbReference type="InterPro" id="IPR000225">
    <property type="entry name" value="Armadillo"/>
</dbReference>
<dbReference type="SUPFAM" id="SSF57850">
    <property type="entry name" value="RING/U-box"/>
    <property type="match status" value="1"/>
</dbReference>
<keyword evidence="9" id="KW-1185">Reference proteome</keyword>
<keyword evidence="6" id="KW-0175">Coiled coil</keyword>